<evidence type="ECO:0000256" key="5">
    <source>
        <dbReference type="ARBA" id="ARBA00023242"/>
    </source>
</evidence>
<dbReference type="GO" id="GO:0006338">
    <property type="term" value="P:chromatin remodeling"/>
    <property type="evidence" value="ECO:0007669"/>
    <property type="project" value="InterPro"/>
</dbReference>
<evidence type="ECO:0000256" key="2">
    <source>
        <dbReference type="ARBA" id="ARBA00022853"/>
    </source>
</evidence>
<protein>
    <recommendedName>
        <fullName evidence="6">DNA methyltransferase 1-associated protein 1</fullName>
    </recommendedName>
</protein>
<keyword evidence="2" id="KW-0156">Chromatin regulator</keyword>
<keyword evidence="9" id="KW-1185">Reference proteome</keyword>
<dbReference type="FunFam" id="1.10.10.60:FF:000087">
    <property type="entry name" value="DNA methyltransferase 1-associated protein 1"/>
    <property type="match status" value="1"/>
</dbReference>
<dbReference type="GO" id="GO:0003714">
    <property type="term" value="F:transcription corepressor activity"/>
    <property type="evidence" value="ECO:0007669"/>
    <property type="project" value="TreeGrafter"/>
</dbReference>
<evidence type="ECO:0000256" key="4">
    <source>
        <dbReference type="ARBA" id="ARBA00023163"/>
    </source>
</evidence>
<evidence type="ECO:0000256" key="6">
    <source>
        <dbReference type="ARBA" id="ARBA00067416"/>
    </source>
</evidence>
<evidence type="ECO:0000256" key="3">
    <source>
        <dbReference type="ARBA" id="ARBA00023015"/>
    </source>
</evidence>
<keyword evidence="3" id="KW-0805">Transcription regulation</keyword>
<dbReference type="AlphaFoldDB" id="A0A7R9LZZ1"/>
<dbReference type="GO" id="GO:0000812">
    <property type="term" value="C:Swr1 complex"/>
    <property type="evidence" value="ECO:0007669"/>
    <property type="project" value="TreeGrafter"/>
</dbReference>
<feature type="domain" description="DAMP1 SANT/Myb-like" evidence="7">
    <location>
        <begin position="137"/>
        <end position="215"/>
    </location>
</feature>
<keyword evidence="4" id="KW-0804">Transcription</keyword>
<dbReference type="Pfam" id="PF16282">
    <property type="entry name" value="SANT_DAMP1_like"/>
    <property type="match status" value="1"/>
</dbReference>
<evidence type="ECO:0000256" key="1">
    <source>
        <dbReference type="ARBA" id="ARBA00004123"/>
    </source>
</evidence>
<feature type="non-terminal residue" evidence="8">
    <location>
        <position position="1"/>
    </location>
</feature>
<dbReference type="EMBL" id="OC919279">
    <property type="protein sequence ID" value="CAD7651036.1"/>
    <property type="molecule type" value="Genomic_DNA"/>
</dbReference>
<sequence length="222" mass="26276">MADVLDILELDHPSNDGLPADNRKVRRKRASDQLFKRPEGMHRELYALLYADNKDNPSLIPTDIGFLYALLYADNKDNPSLIPTDIGFQNKSMVGYKQIKAKLGLKRVRPWIWTRFSPKEKIELYHWRREVDKNKEYPFARLNTVIEIPVYNDTEYQQLLSSDVWSKAETDHLFDLCRRFDQRFVIIHDRWDRNTFAIRSVEDLKDRFYSVCNALAKVRALP</sequence>
<comment type="subcellular location">
    <subcellularLocation>
        <location evidence="1">Nucleus</location>
    </subcellularLocation>
</comment>
<dbReference type="EMBL" id="CAJPVJ010004454">
    <property type="protein sequence ID" value="CAG2168625.1"/>
    <property type="molecule type" value="Genomic_DNA"/>
</dbReference>
<dbReference type="PANTHER" id="PTHR12855:SF10">
    <property type="entry name" value="DNA METHYLTRANSFERASE 1-ASSOCIATED PROTEIN 1"/>
    <property type="match status" value="1"/>
</dbReference>
<accession>A0A7R9LZZ1</accession>
<dbReference type="OrthoDB" id="19740at2759"/>
<evidence type="ECO:0000313" key="8">
    <source>
        <dbReference type="EMBL" id="CAD7651036.1"/>
    </source>
</evidence>
<dbReference type="Proteomes" id="UP000728032">
    <property type="component" value="Unassembled WGS sequence"/>
</dbReference>
<dbReference type="InterPro" id="IPR027109">
    <property type="entry name" value="Swc4/Dmap1"/>
</dbReference>
<dbReference type="Gene3D" id="1.10.10.60">
    <property type="entry name" value="Homeodomain-like"/>
    <property type="match status" value="1"/>
</dbReference>
<reference evidence="8" key="1">
    <citation type="submission" date="2020-11" db="EMBL/GenBank/DDBJ databases">
        <authorList>
            <person name="Tran Van P."/>
        </authorList>
    </citation>
    <scope>NUCLEOTIDE SEQUENCE</scope>
</reference>
<evidence type="ECO:0000313" key="9">
    <source>
        <dbReference type="Proteomes" id="UP000728032"/>
    </source>
</evidence>
<dbReference type="PANTHER" id="PTHR12855">
    <property type="entry name" value="DNA METHYLTRANSFERASE 1-ASSOCIATED PROTEIN 1 FAMILY MEMBER"/>
    <property type="match status" value="1"/>
</dbReference>
<name>A0A7R9LZZ1_9ACAR</name>
<dbReference type="GO" id="GO:0006281">
    <property type="term" value="P:DNA repair"/>
    <property type="evidence" value="ECO:0007669"/>
    <property type="project" value="InterPro"/>
</dbReference>
<evidence type="ECO:0000259" key="7">
    <source>
        <dbReference type="Pfam" id="PF16282"/>
    </source>
</evidence>
<keyword evidence="5" id="KW-0539">Nucleus</keyword>
<dbReference type="InterPro" id="IPR032563">
    <property type="entry name" value="DAMP1_SANT-like"/>
</dbReference>
<dbReference type="GO" id="GO:0000122">
    <property type="term" value="P:negative regulation of transcription by RNA polymerase II"/>
    <property type="evidence" value="ECO:0007669"/>
    <property type="project" value="TreeGrafter"/>
</dbReference>
<gene>
    <name evidence="8" type="ORF">ONB1V03_LOCUS8112</name>
</gene>
<dbReference type="GO" id="GO:0035267">
    <property type="term" value="C:NuA4 histone acetyltransferase complex"/>
    <property type="evidence" value="ECO:0007669"/>
    <property type="project" value="InterPro"/>
</dbReference>
<organism evidence="8">
    <name type="scientific">Oppiella nova</name>
    <dbReference type="NCBI Taxonomy" id="334625"/>
    <lineage>
        <taxon>Eukaryota</taxon>
        <taxon>Metazoa</taxon>
        <taxon>Ecdysozoa</taxon>
        <taxon>Arthropoda</taxon>
        <taxon>Chelicerata</taxon>
        <taxon>Arachnida</taxon>
        <taxon>Acari</taxon>
        <taxon>Acariformes</taxon>
        <taxon>Sarcoptiformes</taxon>
        <taxon>Oribatida</taxon>
        <taxon>Brachypylina</taxon>
        <taxon>Oppioidea</taxon>
        <taxon>Oppiidae</taxon>
        <taxon>Oppiella</taxon>
    </lineage>
</organism>
<proteinExistence type="predicted"/>